<keyword evidence="3" id="KW-0378">Hydrolase</keyword>
<proteinExistence type="inferred from homology"/>
<dbReference type="InterPro" id="IPR047921">
    <property type="entry name" value="LACTB2-like_MBL-fold"/>
</dbReference>
<name>A0A1E4TAV9_9ASCO</name>
<dbReference type="Pfam" id="PF00753">
    <property type="entry name" value="Lactamase_B"/>
    <property type="match status" value="1"/>
</dbReference>
<dbReference type="OrthoDB" id="17458at2759"/>
<feature type="domain" description="Metallo-beta-lactamase" evidence="5">
    <location>
        <begin position="28"/>
        <end position="211"/>
    </location>
</feature>
<comment type="similarity">
    <text evidence="1">Belongs to the metallo-beta-lactamase superfamily. Glyoxalase II family.</text>
</comment>
<evidence type="ECO:0000256" key="3">
    <source>
        <dbReference type="ARBA" id="ARBA00022801"/>
    </source>
</evidence>
<keyword evidence="7" id="KW-1185">Reference proteome</keyword>
<dbReference type="InterPro" id="IPR036388">
    <property type="entry name" value="WH-like_DNA-bd_sf"/>
</dbReference>
<keyword evidence="2" id="KW-0479">Metal-binding</keyword>
<dbReference type="GO" id="GO:0016787">
    <property type="term" value="F:hydrolase activity"/>
    <property type="evidence" value="ECO:0007669"/>
    <property type="project" value="UniProtKB-KW"/>
</dbReference>
<dbReference type="PANTHER" id="PTHR23131">
    <property type="entry name" value="ENDORIBONUCLEASE LACTB2"/>
    <property type="match status" value="1"/>
</dbReference>
<protein>
    <recommendedName>
        <fullName evidence="5">Metallo-beta-lactamase domain-containing protein</fullName>
    </recommendedName>
</protein>
<reference evidence="7" key="1">
    <citation type="submission" date="2016-02" db="EMBL/GenBank/DDBJ databases">
        <title>Comparative genomics of biotechnologically important yeasts.</title>
        <authorList>
            <consortium name="DOE Joint Genome Institute"/>
            <person name="Riley R."/>
            <person name="Haridas S."/>
            <person name="Wolfe K.H."/>
            <person name="Lopes M.R."/>
            <person name="Hittinger C.T."/>
            <person name="Goker M."/>
            <person name="Salamov A."/>
            <person name="Wisecaver J."/>
            <person name="Long T.M."/>
            <person name="Aerts A.L."/>
            <person name="Barry K."/>
            <person name="Choi C."/>
            <person name="Clum A."/>
            <person name="Coughlan A.Y."/>
            <person name="Deshpande S."/>
            <person name="Douglass A.P."/>
            <person name="Hanson S.J."/>
            <person name="Klenk H.-P."/>
            <person name="Labutti K."/>
            <person name="Lapidus A."/>
            <person name="Lindquist E."/>
            <person name="Lipzen A."/>
            <person name="Meier-Kolthoff J.P."/>
            <person name="Ohm R.A."/>
            <person name="Otillar R.P."/>
            <person name="Pangilinan J."/>
            <person name="Peng Y."/>
            <person name="Rokas A."/>
            <person name="Rosa C.A."/>
            <person name="Scheuner C."/>
            <person name="Sibirny A.A."/>
            <person name="Slot J.C."/>
            <person name="Stielow J.B."/>
            <person name="Sun H."/>
            <person name="Kurtzman C.P."/>
            <person name="Blackwell M."/>
            <person name="Jeffries T.W."/>
            <person name="Grigoriev I.V."/>
        </authorList>
    </citation>
    <scope>NUCLEOTIDE SEQUENCE [LARGE SCALE GENOMIC DNA]</scope>
    <source>
        <strain evidence="7">NRRL Y-17796</strain>
    </source>
</reference>
<dbReference type="Proteomes" id="UP000095023">
    <property type="component" value="Unassembled WGS sequence"/>
</dbReference>
<dbReference type="InterPro" id="IPR001279">
    <property type="entry name" value="Metallo-B-lactamas"/>
</dbReference>
<dbReference type="GO" id="GO:0046872">
    <property type="term" value="F:metal ion binding"/>
    <property type="evidence" value="ECO:0007669"/>
    <property type="project" value="UniProtKB-KW"/>
</dbReference>
<dbReference type="Pfam" id="PF17778">
    <property type="entry name" value="WHD_BLACT"/>
    <property type="match status" value="1"/>
</dbReference>
<dbReference type="Gene3D" id="3.60.15.10">
    <property type="entry name" value="Ribonuclease Z/Hydroxyacylglutathione hydrolase-like"/>
    <property type="match status" value="1"/>
</dbReference>
<evidence type="ECO:0000313" key="6">
    <source>
        <dbReference type="EMBL" id="ODV88833.1"/>
    </source>
</evidence>
<accession>A0A1E4TAV9</accession>
<organism evidence="6 7">
    <name type="scientific">Tortispora caseinolytica NRRL Y-17796</name>
    <dbReference type="NCBI Taxonomy" id="767744"/>
    <lineage>
        <taxon>Eukaryota</taxon>
        <taxon>Fungi</taxon>
        <taxon>Dikarya</taxon>
        <taxon>Ascomycota</taxon>
        <taxon>Saccharomycotina</taxon>
        <taxon>Trigonopsidomycetes</taxon>
        <taxon>Trigonopsidales</taxon>
        <taxon>Trigonopsidaceae</taxon>
        <taxon>Tortispora</taxon>
    </lineage>
</organism>
<dbReference type="Gene3D" id="1.10.10.10">
    <property type="entry name" value="Winged helix-like DNA-binding domain superfamily/Winged helix DNA-binding domain"/>
    <property type="match status" value="1"/>
</dbReference>
<dbReference type="InterPro" id="IPR050662">
    <property type="entry name" value="Sec-metab_biosynth-thioest"/>
</dbReference>
<evidence type="ECO:0000259" key="5">
    <source>
        <dbReference type="SMART" id="SM00849"/>
    </source>
</evidence>
<dbReference type="SMART" id="SM00849">
    <property type="entry name" value="Lactamase_B"/>
    <property type="match status" value="1"/>
</dbReference>
<dbReference type="InterPro" id="IPR041516">
    <property type="entry name" value="LACTB2_WH"/>
</dbReference>
<dbReference type="CDD" id="cd07722">
    <property type="entry name" value="LACTB2-like_MBL-fold"/>
    <property type="match status" value="1"/>
</dbReference>
<evidence type="ECO:0000256" key="2">
    <source>
        <dbReference type="ARBA" id="ARBA00022723"/>
    </source>
</evidence>
<dbReference type="FunFam" id="3.60.15.10:FF:000041">
    <property type="entry name" value="Metallo-beta-lactamase domain protein"/>
    <property type="match status" value="1"/>
</dbReference>
<dbReference type="EMBL" id="KV453843">
    <property type="protein sequence ID" value="ODV88833.1"/>
    <property type="molecule type" value="Genomic_DNA"/>
</dbReference>
<dbReference type="PANTHER" id="PTHR23131:SF0">
    <property type="entry name" value="ENDORIBONUCLEASE LACTB2"/>
    <property type="match status" value="1"/>
</dbReference>
<gene>
    <name evidence="6" type="ORF">CANCADRAFT_45320</name>
</gene>
<evidence type="ECO:0000256" key="1">
    <source>
        <dbReference type="ARBA" id="ARBA00006759"/>
    </source>
</evidence>
<dbReference type="GO" id="GO:0044550">
    <property type="term" value="P:secondary metabolite biosynthetic process"/>
    <property type="evidence" value="ECO:0007669"/>
    <property type="project" value="UniProtKB-ARBA"/>
</dbReference>
<dbReference type="AlphaFoldDB" id="A0A1E4TAV9"/>
<dbReference type="SUPFAM" id="SSF56281">
    <property type="entry name" value="Metallo-hydrolase/oxidoreductase"/>
    <property type="match status" value="1"/>
</dbReference>
<keyword evidence="4" id="KW-0862">Zinc</keyword>
<evidence type="ECO:0000256" key="4">
    <source>
        <dbReference type="ARBA" id="ARBA00022833"/>
    </source>
</evidence>
<sequence length="314" mass="34698">MTVSPVSVLSPLVTRILGCNPGKFTLDGTNTYLVGRGRRKLLIDTGDGVPEYHSALLDYLHQNNVELSAILLTHWHPDHIGGVAQILDDLKPANIPIYKAPSTESTGPNALAPTLPNSTPLSPLATWVCQPIQDGQIFGQEEGVKLQGFYTPGHADDHFVFYLHDEDALFSGDNILGRGTAVFTDLKVYLSSLDRTVDLFGSKLKLIYPGHGPTTGSQGENQECSALEKINQYISHRLQREDEILTLMKERSIEGMGSTSKEIVEVIYKHYPSNIWYAAEMGINLHLKKLADDGKAYQKSNTWYLTEAYLSGKL</sequence>
<evidence type="ECO:0000313" key="7">
    <source>
        <dbReference type="Proteomes" id="UP000095023"/>
    </source>
</evidence>
<dbReference type="InterPro" id="IPR036866">
    <property type="entry name" value="RibonucZ/Hydroxyglut_hydro"/>
</dbReference>